<gene>
    <name evidence="9" type="ORF">FGK63_18085</name>
</gene>
<dbReference type="RefSeq" id="WP_138844912.1">
    <property type="nucleotide sequence ID" value="NZ_VCPD01000008.1"/>
</dbReference>
<feature type="transmembrane region" description="Helical" evidence="7">
    <location>
        <begin position="459"/>
        <end position="479"/>
    </location>
</feature>
<feature type="transmembrane region" description="Helical" evidence="7">
    <location>
        <begin position="259"/>
        <end position="286"/>
    </location>
</feature>
<dbReference type="Gene3D" id="3.40.190.10">
    <property type="entry name" value="Periplasmic binding protein-like II"/>
    <property type="match status" value="2"/>
</dbReference>
<feature type="transmembrane region" description="Helical" evidence="7">
    <location>
        <begin position="88"/>
        <end position="106"/>
    </location>
</feature>
<dbReference type="PANTHER" id="PTHR35936">
    <property type="entry name" value="MEMBRANE-BOUND LYTIC MUREIN TRANSGLYCOSYLASE F"/>
    <property type="match status" value="1"/>
</dbReference>
<evidence type="ECO:0000256" key="3">
    <source>
        <dbReference type="ARBA" id="ARBA00022692"/>
    </source>
</evidence>
<dbReference type="SMART" id="SM00062">
    <property type="entry name" value="PBPb"/>
    <property type="match status" value="1"/>
</dbReference>
<dbReference type="CDD" id="cd13530">
    <property type="entry name" value="PBP2_peptides_like"/>
    <property type="match status" value="1"/>
</dbReference>
<comment type="subcellular location">
    <subcellularLocation>
        <location evidence="1">Membrane</location>
        <topology evidence="1">Multi-pass membrane protein</topology>
    </subcellularLocation>
</comment>
<sequence length="767" mass="84372">MQPQHSQWSADAASPGWPTHAARPLIASFVFLYLKANLCYENTDFSVKLGEFSVRYLPLLVLIGATIGILIGWYSPFLTSVIAPAGEIYIRLMEVIVLPYLMASLIQGLGSLPQDTAVKLFRKSWGIYLSLWATAFAVLYAVALSAPRIHEPAVVNFSDSDIGGAFPKSSLIDLIVPNNLFEALNNNYIPSIVLIGIIFGIAIQKVESRGDFLDGLAVIRSACIRIWGWVVYLAPLGVCALMAGSVGSMNTVGFAAMSMYVFVVFLSGLLLGLWLLPMLLSCFLPLSYWQILSALKDAFLIAIVTSLSVAALPLVQQAAQDIAKKACGPADEQRQKELIQTALSVSYPLAQVGNFFIMVFILYASFYFFVQIANIQLVELPFVTLISGIGSPSSSIGAVSFLADWLNMPVATTDLYIETMTVTRYVQVLASVSGFAFITFLVTFNFYGKLRLRPTRLAITLAISSVAVVAIWSAGRWGGAHIPLHSDTSYRAMELPDDLKSNGDGVSVAKAVTDTSGTQDTTGNSESEFALDRIQAEGILKVGFNPHVMPFTYQNDQGQYVGFDVELMHRFANDMNVDLKLIPFEWQALGDDLKNAVFDIAVGGLYITGRRLENLTVSDPYYVSPLALIVKTDKLNRFESRDLINEAKELTIAVFEDPVLVPLAKRIFPSAKLKIVPDYEGLADETDVDAALWTLEQARAWAISQDGYSAVVPRDLASHFLFGYLMPPGSRDVADYLNYWLSLQRENGILEEMTKRWINPASKDMTR</sequence>
<evidence type="ECO:0000313" key="10">
    <source>
        <dbReference type="Proteomes" id="UP001193035"/>
    </source>
</evidence>
<proteinExistence type="predicted"/>
<feature type="transmembrane region" description="Helical" evidence="7">
    <location>
        <begin position="352"/>
        <end position="370"/>
    </location>
</feature>
<evidence type="ECO:0000259" key="8">
    <source>
        <dbReference type="SMART" id="SM00062"/>
    </source>
</evidence>
<keyword evidence="2" id="KW-0813">Transport</keyword>
<keyword evidence="10" id="KW-1185">Reference proteome</keyword>
<comment type="caution">
    <text evidence="9">The sequence shown here is derived from an EMBL/GenBank/DDBJ whole genome shotgun (WGS) entry which is preliminary data.</text>
</comment>
<dbReference type="PANTHER" id="PTHR35936:SF19">
    <property type="entry name" value="AMINO-ACID-BINDING PROTEIN YXEM-RELATED"/>
    <property type="match status" value="1"/>
</dbReference>
<evidence type="ECO:0000256" key="1">
    <source>
        <dbReference type="ARBA" id="ARBA00004141"/>
    </source>
</evidence>
<feature type="transmembrane region" description="Helical" evidence="7">
    <location>
        <begin position="382"/>
        <end position="405"/>
    </location>
</feature>
<feature type="domain" description="Solute-binding protein family 3/N-terminal" evidence="8">
    <location>
        <begin position="539"/>
        <end position="761"/>
    </location>
</feature>
<feature type="transmembrane region" description="Helical" evidence="7">
    <location>
        <begin position="56"/>
        <end position="76"/>
    </location>
</feature>
<dbReference type="Pfam" id="PF00375">
    <property type="entry name" value="SDF"/>
    <property type="match status" value="1"/>
</dbReference>
<organism evidence="9 10">
    <name type="scientific">Ruegeria sediminis</name>
    <dbReference type="NCBI Taxonomy" id="2583820"/>
    <lineage>
        <taxon>Bacteria</taxon>
        <taxon>Pseudomonadati</taxon>
        <taxon>Pseudomonadota</taxon>
        <taxon>Alphaproteobacteria</taxon>
        <taxon>Rhodobacterales</taxon>
        <taxon>Roseobacteraceae</taxon>
        <taxon>Ruegeria</taxon>
    </lineage>
</organism>
<feature type="transmembrane region" description="Helical" evidence="7">
    <location>
        <begin position="127"/>
        <end position="146"/>
    </location>
</feature>
<dbReference type="InterPro" id="IPR001991">
    <property type="entry name" value="Na-dicarboxylate_symporter"/>
</dbReference>
<dbReference type="InterPro" id="IPR001638">
    <property type="entry name" value="Solute-binding_3/MltF_N"/>
</dbReference>
<evidence type="ECO:0000256" key="4">
    <source>
        <dbReference type="ARBA" id="ARBA00022729"/>
    </source>
</evidence>
<keyword evidence="5 7" id="KW-1133">Transmembrane helix</keyword>
<protein>
    <submittedName>
        <fullName evidence="9">Cation:dicarboxylase symporter family transporter</fullName>
    </submittedName>
</protein>
<name>A0ABY2WSZ8_9RHOB</name>
<dbReference type="EMBL" id="VCPD01000008">
    <property type="protein sequence ID" value="TMV04197.1"/>
    <property type="molecule type" value="Genomic_DNA"/>
</dbReference>
<dbReference type="Proteomes" id="UP001193035">
    <property type="component" value="Unassembled WGS sequence"/>
</dbReference>
<evidence type="ECO:0000313" key="9">
    <source>
        <dbReference type="EMBL" id="TMV04197.1"/>
    </source>
</evidence>
<keyword evidence="6 7" id="KW-0472">Membrane</keyword>
<accession>A0ABY2WSZ8</accession>
<keyword evidence="3 7" id="KW-0812">Transmembrane</keyword>
<reference evidence="9 10" key="1">
    <citation type="submission" date="2019-05" db="EMBL/GenBank/DDBJ databases">
        <title>Ruegeria sp. nov., isolated from tidal flat.</title>
        <authorList>
            <person name="Kim W."/>
        </authorList>
    </citation>
    <scope>NUCLEOTIDE SEQUENCE [LARGE SCALE GENOMIC DNA]</scope>
    <source>
        <strain evidence="9 10">CAU 1488</strain>
    </source>
</reference>
<dbReference type="PRINTS" id="PR00173">
    <property type="entry name" value="EDTRNSPORT"/>
</dbReference>
<feature type="transmembrane region" description="Helical" evidence="7">
    <location>
        <begin position="226"/>
        <end position="247"/>
    </location>
</feature>
<feature type="transmembrane region" description="Helical" evidence="7">
    <location>
        <begin position="425"/>
        <end position="447"/>
    </location>
</feature>
<dbReference type="Gene3D" id="1.10.3860.10">
    <property type="entry name" value="Sodium:dicarboxylate symporter"/>
    <property type="match status" value="1"/>
</dbReference>
<feature type="transmembrane region" description="Helical" evidence="7">
    <location>
        <begin position="298"/>
        <end position="315"/>
    </location>
</feature>
<evidence type="ECO:0000256" key="2">
    <source>
        <dbReference type="ARBA" id="ARBA00022448"/>
    </source>
</evidence>
<evidence type="ECO:0000256" key="5">
    <source>
        <dbReference type="ARBA" id="ARBA00022989"/>
    </source>
</evidence>
<evidence type="ECO:0000256" key="6">
    <source>
        <dbReference type="ARBA" id="ARBA00023136"/>
    </source>
</evidence>
<feature type="transmembrane region" description="Helical" evidence="7">
    <location>
        <begin position="188"/>
        <end position="206"/>
    </location>
</feature>
<evidence type="ECO:0000256" key="7">
    <source>
        <dbReference type="SAM" id="Phobius"/>
    </source>
</evidence>
<keyword evidence="4" id="KW-0732">Signal</keyword>
<dbReference type="Pfam" id="PF00497">
    <property type="entry name" value="SBP_bac_3"/>
    <property type="match status" value="1"/>
</dbReference>
<dbReference type="InterPro" id="IPR036458">
    <property type="entry name" value="Na:dicarbo_symporter_sf"/>
</dbReference>
<dbReference type="SUPFAM" id="SSF53850">
    <property type="entry name" value="Periplasmic binding protein-like II"/>
    <property type="match status" value="1"/>
</dbReference>
<dbReference type="SUPFAM" id="SSF118215">
    <property type="entry name" value="Proton glutamate symport protein"/>
    <property type="match status" value="1"/>
</dbReference>